<evidence type="ECO:0000256" key="2">
    <source>
        <dbReference type="ARBA" id="ARBA00009165"/>
    </source>
</evidence>
<evidence type="ECO:0000256" key="10">
    <source>
        <dbReference type="SAM" id="Phobius"/>
    </source>
</evidence>
<proteinExistence type="inferred from homology"/>
<feature type="transmembrane region" description="Helical" evidence="10">
    <location>
        <begin position="6"/>
        <end position="23"/>
    </location>
</feature>
<comment type="similarity">
    <text evidence="2">Belongs to the protease PrsW family.</text>
</comment>
<keyword evidence="11" id="KW-0482">Metalloprotease</keyword>
<evidence type="ECO:0000256" key="7">
    <source>
        <dbReference type="ARBA" id="ARBA00022801"/>
    </source>
</evidence>
<organism evidence="11 12">
    <name type="scientific">Zavarzinia compransoris</name>
    <dbReference type="NCBI Taxonomy" id="1264899"/>
    <lineage>
        <taxon>Bacteria</taxon>
        <taxon>Pseudomonadati</taxon>
        <taxon>Pseudomonadota</taxon>
        <taxon>Alphaproteobacteria</taxon>
        <taxon>Rhodospirillales</taxon>
        <taxon>Zavarziniaceae</taxon>
        <taxon>Zavarzinia</taxon>
    </lineage>
</organism>
<comment type="subcellular location">
    <subcellularLocation>
        <location evidence="1">Cell membrane</location>
        <topology evidence="1">Multi-pass membrane protein</topology>
    </subcellularLocation>
</comment>
<feature type="transmembrane region" description="Helical" evidence="10">
    <location>
        <begin position="200"/>
        <end position="218"/>
    </location>
</feature>
<keyword evidence="4" id="KW-1003">Cell membrane</keyword>
<sequence length="249" mass="26566">MTALIMIGAAVLPSLILLVYFIFGDRFPEPLGGILGTFFFGVLTVIPVLVFAAPLTEVLQPDLLAPIARAATEGFILAAIPEEAFKLAVLVAFARNLKAFDEPMDGLVYGVVASLGFATLENIAYVIGSGDGWLSIAILRALTAVPAHATFGAIMGFYIARAHFEPARRRSMLFAAYLVPMVLHGLYDLGLLATSYSGDIAWIVLGLGTLIIAVVWALRLQRRLRREQQAMLAGTAAASLAAGPHELRG</sequence>
<dbReference type="EMBL" id="QGLF01000001">
    <property type="protein sequence ID" value="PWR23703.1"/>
    <property type="molecule type" value="Genomic_DNA"/>
</dbReference>
<protein>
    <recommendedName>
        <fullName evidence="3">Protease PrsW</fullName>
    </recommendedName>
</protein>
<keyword evidence="5 11" id="KW-0645">Protease</keyword>
<reference evidence="12" key="1">
    <citation type="submission" date="2018-05" db="EMBL/GenBank/DDBJ databases">
        <title>Zavarzinia sp. HR-AS.</title>
        <authorList>
            <person name="Lee Y."/>
            <person name="Jeon C.O."/>
        </authorList>
    </citation>
    <scope>NUCLEOTIDE SEQUENCE [LARGE SCALE GENOMIC DNA]</scope>
    <source>
        <strain evidence="12">DSM 1231</strain>
    </source>
</reference>
<dbReference type="AlphaFoldDB" id="A0A317EEC2"/>
<dbReference type="Pfam" id="PF13367">
    <property type="entry name" value="PrsW-protease"/>
    <property type="match status" value="1"/>
</dbReference>
<evidence type="ECO:0000256" key="6">
    <source>
        <dbReference type="ARBA" id="ARBA00022692"/>
    </source>
</evidence>
<evidence type="ECO:0000256" key="8">
    <source>
        <dbReference type="ARBA" id="ARBA00022989"/>
    </source>
</evidence>
<keyword evidence="7" id="KW-0378">Hydrolase</keyword>
<feature type="transmembrane region" description="Helical" evidence="10">
    <location>
        <begin position="133"/>
        <end position="160"/>
    </location>
</feature>
<evidence type="ECO:0000313" key="12">
    <source>
        <dbReference type="Proteomes" id="UP000246077"/>
    </source>
</evidence>
<evidence type="ECO:0000313" key="11">
    <source>
        <dbReference type="EMBL" id="PWR23703.1"/>
    </source>
</evidence>
<dbReference type="Proteomes" id="UP000246077">
    <property type="component" value="Unassembled WGS sequence"/>
</dbReference>
<keyword evidence="9 10" id="KW-0472">Membrane</keyword>
<feature type="transmembrane region" description="Helical" evidence="10">
    <location>
        <begin position="106"/>
        <end position="127"/>
    </location>
</feature>
<evidence type="ECO:0000256" key="1">
    <source>
        <dbReference type="ARBA" id="ARBA00004651"/>
    </source>
</evidence>
<feature type="transmembrane region" description="Helical" evidence="10">
    <location>
        <begin position="172"/>
        <end position="194"/>
    </location>
</feature>
<keyword evidence="6 10" id="KW-0812">Transmembrane</keyword>
<dbReference type="PIRSF" id="PIRSF016933">
    <property type="entry name" value="PrsW"/>
    <property type="match status" value="1"/>
</dbReference>
<dbReference type="GO" id="GO:0008237">
    <property type="term" value="F:metallopeptidase activity"/>
    <property type="evidence" value="ECO:0007669"/>
    <property type="project" value="UniProtKB-KW"/>
</dbReference>
<name>A0A317EEC2_9PROT</name>
<dbReference type="PANTHER" id="PTHR36844:SF1">
    <property type="entry name" value="PROTEASE PRSW"/>
    <property type="match status" value="1"/>
</dbReference>
<feature type="transmembrane region" description="Helical" evidence="10">
    <location>
        <begin position="35"/>
        <end position="55"/>
    </location>
</feature>
<accession>A0A317EEC2</accession>
<dbReference type="GO" id="GO:0005886">
    <property type="term" value="C:plasma membrane"/>
    <property type="evidence" value="ECO:0007669"/>
    <property type="project" value="UniProtKB-SubCell"/>
</dbReference>
<keyword evidence="12" id="KW-1185">Reference proteome</keyword>
<feature type="transmembrane region" description="Helical" evidence="10">
    <location>
        <begin position="75"/>
        <end position="94"/>
    </location>
</feature>
<dbReference type="OrthoDB" id="5504276at2"/>
<evidence type="ECO:0000256" key="9">
    <source>
        <dbReference type="ARBA" id="ARBA00023136"/>
    </source>
</evidence>
<dbReference type="InterPro" id="IPR026898">
    <property type="entry name" value="PrsW"/>
</dbReference>
<comment type="caution">
    <text evidence="11">The sequence shown here is derived from an EMBL/GenBank/DDBJ whole genome shotgun (WGS) entry which is preliminary data.</text>
</comment>
<dbReference type="PANTHER" id="PTHR36844">
    <property type="entry name" value="PROTEASE PRSW"/>
    <property type="match status" value="1"/>
</dbReference>
<evidence type="ECO:0000256" key="3">
    <source>
        <dbReference type="ARBA" id="ARBA00018997"/>
    </source>
</evidence>
<dbReference type="GO" id="GO:0006508">
    <property type="term" value="P:proteolysis"/>
    <property type="evidence" value="ECO:0007669"/>
    <property type="project" value="UniProtKB-KW"/>
</dbReference>
<keyword evidence="8 10" id="KW-1133">Transmembrane helix</keyword>
<evidence type="ECO:0000256" key="5">
    <source>
        <dbReference type="ARBA" id="ARBA00022670"/>
    </source>
</evidence>
<dbReference type="InterPro" id="IPR023596">
    <property type="entry name" value="Peptidase_PrsW_arch/bac"/>
</dbReference>
<gene>
    <name evidence="11" type="ORF">DKG75_03815</name>
</gene>
<evidence type="ECO:0000256" key="4">
    <source>
        <dbReference type="ARBA" id="ARBA00022475"/>
    </source>
</evidence>
<dbReference type="RefSeq" id="WP_109919733.1">
    <property type="nucleotide sequence ID" value="NZ_QGLF01000001.1"/>
</dbReference>